<keyword evidence="6" id="KW-1185">Reference proteome</keyword>
<dbReference type="InterPro" id="IPR003439">
    <property type="entry name" value="ABC_transporter-like_ATP-bd"/>
</dbReference>
<evidence type="ECO:0000256" key="2">
    <source>
        <dbReference type="ARBA" id="ARBA00022741"/>
    </source>
</evidence>
<dbReference type="AlphaFoldDB" id="A0A418WDW7"/>
<dbReference type="InterPro" id="IPR027417">
    <property type="entry name" value="P-loop_NTPase"/>
</dbReference>
<comment type="similarity">
    <text evidence="1">Belongs to the ABC transporter superfamily.</text>
</comment>
<dbReference type="EMBL" id="QYUK01000011">
    <property type="protein sequence ID" value="RJF88188.1"/>
    <property type="molecule type" value="Genomic_DNA"/>
</dbReference>
<dbReference type="GO" id="GO:0089705">
    <property type="term" value="P:protein localization to outer membrane"/>
    <property type="evidence" value="ECO:0007669"/>
    <property type="project" value="TreeGrafter"/>
</dbReference>
<evidence type="ECO:0000256" key="3">
    <source>
        <dbReference type="ARBA" id="ARBA00022840"/>
    </source>
</evidence>
<evidence type="ECO:0000256" key="1">
    <source>
        <dbReference type="ARBA" id="ARBA00005417"/>
    </source>
</evidence>
<gene>
    <name evidence="5" type="ORF">D3874_15160</name>
</gene>
<organism evidence="5 6">
    <name type="scientific">Oleomonas cavernae</name>
    <dbReference type="NCBI Taxonomy" id="2320859"/>
    <lineage>
        <taxon>Bacteria</taxon>
        <taxon>Pseudomonadati</taxon>
        <taxon>Pseudomonadota</taxon>
        <taxon>Alphaproteobacteria</taxon>
        <taxon>Acetobacterales</taxon>
        <taxon>Acetobacteraceae</taxon>
        <taxon>Oleomonas</taxon>
    </lineage>
</organism>
<evidence type="ECO:0000313" key="6">
    <source>
        <dbReference type="Proteomes" id="UP000284605"/>
    </source>
</evidence>
<dbReference type="SMART" id="SM00382">
    <property type="entry name" value="AAA"/>
    <property type="match status" value="1"/>
</dbReference>
<keyword evidence="3 5" id="KW-0067">ATP-binding</keyword>
<protein>
    <submittedName>
        <fullName evidence="5">ATP-binding cassette domain-containing protein</fullName>
    </submittedName>
</protein>
<dbReference type="InterPro" id="IPR015854">
    <property type="entry name" value="ABC_transpr_LolD-like"/>
</dbReference>
<reference evidence="5 6" key="1">
    <citation type="submission" date="2018-09" db="EMBL/GenBank/DDBJ databases">
        <authorList>
            <person name="Zhu H."/>
        </authorList>
    </citation>
    <scope>NUCLEOTIDE SEQUENCE [LARGE SCALE GENOMIC DNA]</scope>
    <source>
        <strain evidence="5 6">K1W22B-8</strain>
    </source>
</reference>
<feature type="domain" description="ABC transporter" evidence="4">
    <location>
        <begin position="4"/>
        <end position="238"/>
    </location>
</feature>
<dbReference type="PROSITE" id="PS00211">
    <property type="entry name" value="ABC_TRANSPORTER_1"/>
    <property type="match status" value="1"/>
</dbReference>
<dbReference type="PANTHER" id="PTHR24220">
    <property type="entry name" value="IMPORT ATP-BINDING PROTEIN"/>
    <property type="match status" value="1"/>
</dbReference>
<proteinExistence type="inferred from homology"/>
<accession>A0A418WDW7</accession>
<dbReference type="OrthoDB" id="9802264at2"/>
<dbReference type="Proteomes" id="UP000284605">
    <property type="component" value="Unassembled WGS sequence"/>
</dbReference>
<dbReference type="PANTHER" id="PTHR24220:SF689">
    <property type="entry name" value="LIPOPROTEIN-RELEASING SYSTEM ATP-BINDING PROTEIN LOLD"/>
    <property type="match status" value="1"/>
</dbReference>
<dbReference type="GO" id="GO:0005524">
    <property type="term" value="F:ATP binding"/>
    <property type="evidence" value="ECO:0007669"/>
    <property type="project" value="UniProtKB-KW"/>
</dbReference>
<comment type="caution">
    <text evidence="5">The sequence shown here is derived from an EMBL/GenBank/DDBJ whole genome shotgun (WGS) entry which is preliminary data.</text>
</comment>
<dbReference type="GO" id="GO:0016887">
    <property type="term" value="F:ATP hydrolysis activity"/>
    <property type="evidence" value="ECO:0007669"/>
    <property type="project" value="InterPro"/>
</dbReference>
<dbReference type="GO" id="GO:0044874">
    <property type="term" value="P:lipoprotein localization to outer membrane"/>
    <property type="evidence" value="ECO:0007669"/>
    <property type="project" value="TreeGrafter"/>
</dbReference>
<dbReference type="GO" id="GO:0005886">
    <property type="term" value="C:plasma membrane"/>
    <property type="evidence" value="ECO:0007669"/>
    <property type="project" value="TreeGrafter"/>
</dbReference>
<dbReference type="RefSeq" id="WP_119778825.1">
    <property type="nucleotide sequence ID" value="NZ_QYUK01000011.1"/>
</dbReference>
<dbReference type="SUPFAM" id="SSF52540">
    <property type="entry name" value="P-loop containing nucleoside triphosphate hydrolases"/>
    <property type="match status" value="1"/>
</dbReference>
<sequence length="240" mass="25397">MGLIAAAGVSHRWQAEGRHYAVELERLDLEPGARIALTGPSGVGKSTLIDLLALALKPDTARRFTLTIAGEAIDLAALWRHGARGREALAGLRARIIGYVPQTGGLLPYLSVEANIALTQDLSRRPDRARILALAQRLEIDELLARKPASLSVGQRQRVAIARALAHKPLIVLADEPTASVDPVRAAAILGLLFEATTEAGAALIIASHDAEGLAAYRPTRLAPTVTQVEAGTRAVFAPC</sequence>
<evidence type="ECO:0000259" key="4">
    <source>
        <dbReference type="PROSITE" id="PS50893"/>
    </source>
</evidence>
<keyword evidence="2" id="KW-0547">Nucleotide-binding</keyword>
<name>A0A418WDW7_9PROT</name>
<dbReference type="Gene3D" id="3.40.50.300">
    <property type="entry name" value="P-loop containing nucleotide triphosphate hydrolases"/>
    <property type="match status" value="1"/>
</dbReference>
<dbReference type="GO" id="GO:0022857">
    <property type="term" value="F:transmembrane transporter activity"/>
    <property type="evidence" value="ECO:0007669"/>
    <property type="project" value="TreeGrafter"/>
</dbReference>
<dbReference type="InterPro" id="IPR017871">
    <property type="entry name" value="ABC_transporter-like_CS"/>
</dbReference>
<dbReference type="PROSITE" id="PS50893">
    <property type="entry name" value="ABC_TRANSPORTER_2"/>
    <property type="match status" value="1"/>
</dbReference>
<dbReference type="Pfam" id="PF00005">
    <property type="entry name" value="ABC_tran"/>
    <property type="match status" value="1"/>
</dbReference>
<dbReference type="InterPro" id="IPR003593">
    <property type="entry name" value="AAA+_ATPase"/>
</dbReference>
<evidence type="ECO:0000313" key="5">
    <source>
        <dbReference type="EMBL" id="RJF88188.1"/>
    </source>
</evidence>